<evidence type="ECO:0000256" key="1">
    <source>
        <dbReference type="ARBA" id="ARBA00004418"/>
    </source>
</evidence>
<keyword evidence="10" id="KW-1185">Reference proteome</keyword>
<dbReference type="Proteomes" id="UP001301012">
    <property type="component" value="Unassembled WGS sequence"/>
</dbReference>
<dbReference type="Pfam" id="PF16822">
    <property type="entry name" value="ALGX"/>
    <property type="match status" value="1"/>
</dbReference>
<evidence type="ECO:0000259" key="8">
    <source>
        <dbReference type="Pfam" id="PF16822"/>
    </source>
</evidence>
<evidence type="ECO:0000256" key="7">
    <source>
        <dbReference type="SAM" id="Phobius"/>
    </source>
</evidence>
<dbReference type="RefSeq" id="WP_284131857.1">
    <property type="nucleotide sequence ID" value="NZ_JASKYM010000001.1"/>
</dbReference>
<sequence>MNKKKSKYIIVPFLGIIFGFFVINILNPDKHYSLAENRNLEKKPTIESIKKGTYFSDYEKYYNDKFPLREEMISINNKSQAALNKTQVGNYYLGEDNWILGKFPRILSEKQLTRYSNTINGLSEISQSLGKDVYFAMTPHKTNILKHLYPKYVDNTENIDTNINNFKSTLESDLINYIDMDEYFLDNFDKKELEKLYFKTDHHWKGIGAFEGFKMIASKMDLGISENKLKNHFDRYKTTTSSKKKFIGSYNQNLDMIVDENEYPNYAYIKGGKYEFSLNGKNKKEEDIITTCRDKKEWDYGGAYTRGSETNMLEIKNKDALIDKKILVFRDSYQAPTTLMFADLFSEVEMIDPRNIDNINKTYEEIIKESNSDIVMFMYNSSGFDSMIDKMIEKGIK</sequence>
<keyword evidence="6" id="KW-0016">Alginate biosynthesis</keyword>
<evidence type="ECO:0000313" key="10">
    <source>
        <dbReference type="Proteomes" id="UP001301012"/>
    </source>
</evidence>
<keyword evidence="3" id="KW-0808">Transferase</keyword>
<keyword evidence="5" id="KW-0574">Periplasm</keyword>
<accession>A0ABT7E7K3</accession>
<feature type="transmembrane region" description="Helical" evidence="7">
    <location>
        <begin position="7"/>
        <end position="26"/>
    </location>
</feature>
<gene>
    <name evidence="9" type="ORF">QOZ84_05065</name>
</gene>
<dbReference type="EMBL" id="JASKYM010000001">
    <property type="protein sequence ID" value="MDK2562910.1"/>
    <property type="molecule type" value="Genomic_DNA"/>
</dbReference>
<comment type="caution">
    <text evidence="9">The sequence shown here is derived from an EMBL/GenBank/DDBJ whole genome shotgun (WGS) entry which is preliminary data.</text>
</comment>
<evidence type="ECO:0000256" key="2">
    <source>
        <dbReference type="ARBA" id="ARBA00005182"/>
    </source>
</evidence>
<feature type="domain" description="AlgX/AlgJ SGNH hydrolase-like" evidence="8">
    <location>
        <begin position="94"/>
        <end position="257"/>
    </location>
</feature>
<protein>
    <recommendedName>
        <fullName evidence="8">AlgX/AlgJ SGNH hydrolase-like domain-containing protein</fullName>
    </recommendedName>
</protein>
<name>A0ABT7E7K3_9FIRM</name>
<evidence type="ECO:0000256" key="6">
    <source>
        <dbReference type="ARBA" id="ARBA00022841"/>
    </source>
</evidence>
<comment type="subcellular location">
    <subcellularLocation>
        <location evidence="1">Periplasm</location>
    </subcellularLocation>
</comment>
<proteinExistence type="predicted"/>
<keyword evidence="7" id="KW-0472">Membrane</keyword>
<keyword evidence="4" id="KW-0732">Signal</keyword>
<reference evidence="9 10" key="1">
    <citation type="submission" date="2023-05" db="EMBL/GenBank/DDBJ databases">
        <title>Rombocin, a short stable natural nisin variant, displays selective antimicrobial activity against Listeria monocytogenes and employs dual mode of action to kill target bacterial strains.</title>
        <authorList>
            <person name="Wambui J."/>
            <person name="Stephan R."/>
            <person name="Kuipers O.P."/>
        </authorList>
    </citation>
    <scope>NUCLEOTIDE SEQUENCE [LARGE SCALE GENOMIC DNA]</scope>
    <source>
        <strain evidence="9 10">RC002</strain>
    </source>
</reference>
<evidence type="ECO:0000256" key="4">
    <source>
        <dbReference type="ARBA" id="ARBA00022729"/>
    </source>
</evidence>
<evidence type="ECO:0000313" key="9">
    <source>
        <dbReference type="EMBL" id="MDK2562910.1"/>
    </source>
</evidence>
<organism evidence="9 10">
    <name type="scientific">Romboutsia sedimentorum</name>
    <dbReference type="NCBI Taxonomy" id="1368474"/>
    <lineage>
        <taxon>Bacteria</taxon>
        <taxon>Bacillati</taxon>
        <taxon>Bacillota</taxon>
        <taxon>Clostridia</taxon>
        <taxon>Peptostreptococcales</taxon>
        <taxon>Peptostreptococcaceae</taxon>
        <taxon>Romboutsia</taxon>
    </lineage>
</organism>
<evidence type="ECO:0000256" key="3">
    <source>
        <dbReference type="ARBA" id="ARBA00022679"/>
    </source>
</evidence>
<comment type="pathway">
    <text evidence="2">Glycan biosynthesis; alginate biosynthesis.</text>
</comment>
<keyword evidence="7" id="KW-0812">Transmembrane</keyword>
<evidence type="ECO:0000256" key="5">
    <source>
        <dbReference type="ARBA" id="ARBA00022764"/>
    </source>
</evidence>
<dbReference type="InterPro" id="IPR031811">
    <property type="entry name" value="ALGX/ALGJ_SGNH-like"/>
</dbReference>
<keyword evidence="7" id="KW-1133">Transmembrane helix</keyword>